<evidence type="ECO:0000313" key="1">
    <source>
        <dbReference type="Ensembl" id="ENSBOBP00000010722.1"/>
    </source>
</evidence>
<protein>
    <submittedName>
        <fullName evidence="1">Uncharacterized protein</fullName>
    </submittedName>
</protein>
<sequence>GCCLWLSSTQEIGEELEDGVIYSISLRKVQLHHTANKGQRWLGVNPASLSPGLSQEPQALYRVRGSSLDLNGGF</sequence>
<name>A0A8C0IC84_BUBBB</name>
<proteinExistence type="predicted"/>
<reference evidence="1" key="1">
    <citation type="submission" date="2025-08" db="UniProtKB">
        <authorList>
            <consortium name="Ensembl"/>
        </authorList>
    </citation>
    <scope>IDENTIFICATION</scope>
</reference>
<dbReference type="Proteomes" id="UP000694567">
    <property type="component" value="Unplaced"/>
</dbReference>
<reference evidence="1" key="2">
    <citation type="submission" date="2025-09" db="UniProtKB">
        <authorList>
            <consortium name="Ensembl"/>
        </authorList>
    </citation>
    <scope>IDENTIFICATION</scope>
</reference>
<organism evidence="1 2">
    <name type="scientific">Bubo bubo</name>
    <name type="common">Eurasian eagle-owl</name>
    <name type="synonym">Strix bubo</name>
    <dbReference type="NCBI Taxonomy" id="30461"/>
    <lineage>
        <taxon>Eukaryota</taxon>
        <taxon>Metazoa</taxon>
        <taxon>Chordata</taxon>
        <taxon>Craniata</taxon>
        <taxon>Vertebrata</taxon>
        <taxon>Euteleostomi</taxon>
        <taxon>Archelosauria</taxon>
        <taxon>Archosauria</taxon>
        <taxon>Dinosauria</taxon>
        <taxon>Saurischia</taxon>
        <taxon>Theropoda</taxon>
        <taxon>Coelurosauria</taxon>
        <taxon>Aves</taxon>
        <taxon>Neognathae</taxon>
        <taxon>Neoaves</taxon>
        <taxon>Telluraves</taxon>
        <taxon>Strigiformes</taxon>
        <taxon>Strigidae</taxon>
        <taxon>Bubo</taxon>
    </lineage>
</organism>
<evidence type="ECO:0000313" key="2">
    <source>
        <dbReference type="Proteomes" id="UP000694567"/>
    </source>
</evidence>
<keyword evidence="2" id="KW-1185">Reference proteome</keyword>
<dbReference type="Ensembl" id="ENSBOBT00000010990.1">
    <property type="protein sequence ID" value="ENSBOBP00000010722.1"/>
    <property type="gene ID" value="ENSBOBG00000006881.1"/>
</dbReference>
<dbReference type="AlphaFoldDB" id="A0A8C0IC84"/>
<accession>A0A8C0IC84</accession>